<gene>
    <name evidence="1" type="ORF">lotta82_gp016</name>
</gene>
<organism evidence="1 2">
    <name type="scientific">Flavobacterium phage vB_FspM_lotta8-2</name>
    <dbReference type="NCBI Taxonomy" id="2686243"/>
    <lineage>
        <taxon>Viruses</taxon>
        <taxon>Duplodnaviria</taxon>
        <taxon>Heunggongvirae</taxon>
        <taxon>Uroviricota</taxon>
        <taxon>Caudoviricetes</taxon>
        <taxon>Winoviridae</taxon>
        <taxon>Pippivirus</taxon>
        <taxon>Pippivirus lotta</taxon>
    </lineage>
</organism>
<sequence>MCIFFKPERRSPEALFIHLFSGSAERGKYTNKLLIKTNYYYEDN</sequence>
<proteinExistence type="predicted"/>
<dbReference type="EMBL" id="MN812204">
    <property type="protein sequence ID" value="QHB38527.1"/>
    <property type="molecule type" value="Genomic_DNA"/>
</dbReference>
<name>A0A6B9L8Z1_9CAUD</name>
<dbReference type="Proteomes" id="UP000463918">
    <property type="component" value="Segment"/>
</dbReference>
<reference evidence="1 2" key="1">
    <citation type="journal article" date="2020" name="Viruses">
        <title>Diversity and Host Interactions Among Virulent and Temperate Baltic Sea Flavobacterium Phages.</title>
        <authorList>
            <person name="Nilsson E."/>
            <person name="Bayfield O.W."/>
            <person name="Lundin D."/>
            <person name="Antson A.A."/>
            <person name="Holmfeldt K."/>
        </authorList>
    </citation>
    <scope>NUCLEOTIDE SEQUENCE [LARGE SCALE GENOMIC DNA]</scope>
</reference>
<evidence type="ECO:0000313" key="1">
    <source>
        <dbReference type="EMBL" id="QHB38527.1"/>
    </source>
</evidence>
<evidence type="ECO:0000313" key="2">
    <source>
        <dbReference type="Proteomes" id="UP000463918"/>
    </source>
</evidence>
<protein>
    <submittedName>
        <fullName evidence="1">Uncharacterized protein</fullName>
    </submittedName>
</protein>
<accession>A0A6B9L8Z1</accession>